<accession>A0A7J7KLB1</accession>
<dbReference type="EMBL" id="VXIV02000344">
    <property type="protein sequence ID" value="KAF6038824.1"/>
    <property type="molecule type" value="Genomic_DNA"/>
</dbReference>
<proteinExistence type="predicted"/>
<comment type="caution">
    <text evidence="1">The sequence shown here is derived from an EMBL/GenBank/DDBJ whole genome shotgun (WGS) entry which is preliminary data.</text>
</comment>
<dbReference type="AlphaFoldDB" id="A0A7J7KLB1"/>
<dbReference type="Proteomes" id="UP000593567">
    <property type="component" value="Unassembled WGS sequence"/>
</dbReference>
<evidence type="ECO:0000313" key="1">
    <source>
        <dbReference type="EMBL" id="KAF6038824.1"/>
    </source>
</evidence>
<protein>
    <submittedName>
        <fullName evidence="1">Uncharacterized protein</fullName>
    </submittedName>
</protein>
<gene>
    <name evidence="1" type="ORF">EB796_002862</name>
</gene>
<keyword evidence="2" id="KW-1185">Reference proteome</keyword>
<organism evidence="1 2">
    <name type="scientific">Bugula neritina</name>
    <name type="common">Brown bryozoan</name>
    <name type="synonym">Sertularia neritina</name>
    <dbReference type="NCBI Taxonomy" id="10212"/>
    <lineage>
        <taxon>Eukaryota</taxon>
        <taxon>Metazoa</taxon>
        <taxon>Spiralia</taxon>
        <taxon>Lophotrochozoa</taxon>
        <taxon>Bryozoa</taxon>
        <taxon>Gymnolaemata</taxon>
        <taxon>Cheilostomatida</taxon>
        <taxon>Flustrina</taxon>
        <taxon>Buguloidea</taxon>
        <taxon>Bugulidae</taxon>
        <taxon>Bugula</taxon>
    </lineage>
</organism>
<name>A0A7J7KLB1_BUGNE</name>
<evidence type="ECO:0000313" key="2">
    <source>
        <dbReference type="Proteomes" id="UP000593567"/>
    </source>
</evidence>
<sequence>MPMGHMSAKTNLIYIIREITVKSINTARESSGLWGRLYSTPKYLWMEKICWVQWFHPSMPWYDTELWKLITKVEMLLLRDS</sequence>
<reference evidence="1" key="1">
    <citation type="submission" date="2020-06" db="EMBL/GenBank/DDBJ databases">
        <title>Draft genome of Bugula neritina, a colonial animal packing powerful symbionts and potential medicines.</title>
        <authorList>
            <person name="Rayko M."/>
        </authorList>
    </citation>
    <scope>NUCLEOTIDE SEQUENCE [LARGE SCALE GENOMIC DNA]</scope>
    <source>
        <strain evidence="1">Kwan_BN1</strain>
    </source>
</reference>